<evidence type="ECO:0000256" key="1">
    <source>
        <dbReference type="SAM" id="MobiDB-lite"/>
    </source>
</evidence>
<reference evidence="3 4" key="1">
    <citation type="submission" date="2017-02" db="EMBL/GenBank/DDBJ databases">
        <authorList>
            <person name="Peterson S.W."/>
        </authorList>
    </citation>
    <scope>NUCLEOTIDE SEQUENCE [LARGE SCALE GENOMIC DNA]</scope>
    <source>
        <strain evidence="3 4">SRS1_H2-8</strain>
    </source>
</reference>
<dbReference type="Proteomes" id="UP000239563">
    <property type="component" value="Chromosome IV"/>
</dbReference>
<dbReference type="EMBL" id="LT795057">
    <property type="protein sequence ID" value="SJX62384.1"/>
    <property type="molecule type" value="Genomic_DNA"/>
</dbReference>
<feature type="transmembrane region" description="Helical" evidence="2">
    <location>
        <begin position="410"/>
        <end position="429"/>
    </location>
</feature>
<gene>
    <name evidence="3" type="ORF">SRS1_13232</name>
</gene>
<feature type="transmembrane region" description="Helical" evidence="2">
    <location>
        <begin position="533"/>
        <end position="555"/>
    </location>
</feature>
<accession>A0A2N8UBI7</accession>
<feature type="transmembrane region" description="Helical" evidence="2">
    <location>
        <begin position="367"/>
        <end position="389"/>
    </location>
</feature>
<feature type="transmembrane region" description="Helical" evidence="2">
    <location>
        <begin position="182"/>
        <end position="201"/>
    </location>
</feature>
<name>A0A2N8UBI7_9BASI</name>
<proteinExistence type="predicted"/>
<feature type="transmembrane region" description="Helical" evidence="2">
    <location>
        <begin position="487"/>
        <end position="513"/>
    </location>
</feature>
<feature type="compositionally biased region" description="Basic and acidic residues" evidence="1">
    <location>
        <begin position="94"/>
        <end position="104"/>
    </location>
</feature>
<feature type="transmembrane region" description="Helical" evidence="2">
    <location>
        <begin position="338"/>
        <end position="361"/>
    </location>
</feature>
<feature type="region of interest" description="Disordered" evidence="1">
    <location>
        <begin position="1"/>
        <end position="39"/>
    </location>
</feature>
<keyword evidence="2" id="KW-1133">Transmembrane helix</keyword>
<evidence type="ECO:0000256" key="2">
    <source>
        <dbReference type="SAM" id="Phobius"/>
    </source>
</evidence>
<sequence length="616" mass="66862">MSKPIPQAWRRSAPADHPAQHTPTEFPHGVETPLASSDNEDGMAYLRSMSYVHTSGRFSSYSTLAADDSRRGSAHNALVNASLAPTDYASSDNGSHKARPDSAARKSPLRASNSWGPHAEYGGVAPEMDAHAVRAMKYGRVRYLDGLRLVAALVVLTSTVIGTHTQTWAVGKSILYPFNSEFALTLFLALQGRALTLPWLVSRKDAIASFKQAAAKAKAAKAAKAAAPTLAKTLDEKAAPPAVSSATSEWNRPDYKLYGMAMLARPFRFVLPILFVTGVQYGVCRATGLYAQNANFETLIGTRPSWCFSSGAQWIVTATNLFTSEDRPTELRAEAGPIFYLPWFFQNSYYLYGATMIVSVLQRDTRVMFLAVMGLLNWCTLSYLAPAMLGLMVAELDVSGYFARVRKSRGWSWAVQGGCAVLLLLFLLVPQIRDPVNEGLSHLQVIRPTNRNGANIYAVIKFTDVICATLLLVLLEVSRVAQRVLSIAPLSMLGQQIGAAIVAVHAIVLWSIMPKIFPMAAESSVTSGAATNLAGIWALTLIITLALATVFRVAIEIPSELLGRATLIFFYGQVDMQQLSSVSQAQVDRARVSGYLMPLPSLGNPMAKLGLTKVPW</sequence>
<feature type="transmembrane region" description="Helical" evidence="2">
    <location>
        <begin position="143"/>
        <end position="162"/>
    </location>
</feature>
<keyword evidence="2" id="KW-0812">Transmembrane</keyword>
<feature type="region of interest" description="Disordered" evidence="1">
    <location>
        <begin position="85"/>
        <end position="116"/>
    </location>
</feature>
<organism evidence="3 4">
    <name type="scientific">Sporisorium reilianum f. sp. reilianum</name>
    <dbReference type="NCBI Taxonomy" id="72559"/>
    <lineage>
        <taxon>Eukaryota</taxon>
        <taxon>Fungi</taxon>
        <taxon>Dikarya</taxon>
        <taxon>Basidiomycota</taxon>
        <taxon>Ustilaginomycotina</taxon>
        <taxon>Ustilaginomycetes</taxon>
        <taxon>Ustilaginales</taxon>
        <taxon>Ustilaginaceae</taxon>
        <taxon>Sporisorium</taxon>
    </lineage>
</organism>
<feature type="transmembrane region" description="Helical" evidence="2">
    <location>
        <begin position="456"/>
        <end position="475"/>
    </location>
</feature>
<evidence type="ECO:0000313" key="3">
    <source>
        <dbReference type="EMBL" id="SJX62384.1"/>
    </source>
</evidence>
<keyword evidence="2" id="KW-0472">Membrane</keyword>
<protein>
    <submittedName>
        <fullName evidence="3">Uncharacterized protein</fullName>
    </submittedName>
</protein>
<dbReference type="AlphaFoldDB" id="A0A2N8UBI7"/>
<evidence type="ECO:0000313" key="4">
    <source>
        <dbReference type="Proteomes" id="UP000239563"/>
    </source>
</evidence>